<dbReference type="EMBL" id="LHXM01000016">
    <property type="protein sequence ID" value="KXA91705.1"/>
    <property type="molecule type" value="Genomic_DNA"/>
</dbReference>
<accession>A0A133UC08</accession>
<protein>
    <recommendedName>
        <fullName evidence="1">DUF8156 domain-containing protein</fullName>
    </recommendedName>
</protein>
<dbReference type="Proteomes" id="UP000070195">
    <property type="component" value="Unassembled WGS sequence"/>
</dbReference>
<name>A0A133UC08_9EURY</name>
<proteinExistence type="predicted"/>
<dbReference type="AlphaFoldDB" id="A0A133UC08"/>
<evidence type="ECO:0000259" key="1">
    <source>
        <dbReference type="Pfam" id="PF26485"/>
    </source>
</evidence>
<evidence type="ECO:0000313" key="3">
    <source>
        <dbReference type="Proteomes" id="UP000070195"/>
    </source>
</evidence>
<evidence type="ECO:0000313" key="2">
    <source>
        <dbReference type="EMBL" id="KXA91705.1"/>
    </source>
</evidence>
<dbReference type="Pfam" id="PF26485">
    <property type="entry name" value="DUF8156"/>
    <property type="match status" value="1"/>
</dbReference>
<gene>
    <name evidence="2" type="ORF">AKJ63_01085</name>
</gene>
<dbReference type="Gene3D" id="1.20.120.660">
    <property type="entry name" value="IL-4 antagonist (De novo design) like domain"/>
    <property type="match status" value="1"/>
</dbReference>
<keyword evidence="3" id="KW-1185">Reference proteome</keyword>
<comment type="caution">
    <text evidence="2">The sequence shown here is derived from an EMBL/GenBank/DDBJ whole genome shotgun (WGS) entry which is preliminary data.</text>
</comment>
<feature type="domain" description="DUF8156" evidence="1">
    <location>
        <begin position="4"/>
        <end position="88"/>
    </location>
</feature>
<reference evidence="2 3" key="1">
    <citation type="journal article" date="2016" name="Sci. Rep.">
        <title>Metabolic traits of an uncultured archaeal lineage -MSBL1- from brine pools of the Red Sea.</title>
        <authorList>
            <person name="Mwirichia R."/>
            <person name="Alam I."/>
            <person name="Rashid M."/>
            <person name="Vinu M."/>
            <person name="Ba-Alawi W."/>
            <person name="Anthony Kamau A."/>
            <person name="Kamanda Ngugi D."/>
            <person name="Goker M."/>
            <person name="Klenk H.P."/>
            <person name="Bajic V."/>
            <person name="Stingl U."/>
        </authorList>
    </citation>
    <scope>NUCLEOTIDE SEQUENCE [LARGE SCALE GENOMIC DNA]</scope>
    <source>
        <strain evidence="2">SCGC-AAA259D18</strain>
    </source>
</reference>
<sequence>MKVGRTVPTVREAIEEELERWKEFKESLRKDEREAFERMVEDCEKHISAISQAKRPEPFQALVMTVLLDQEKRLETIEEKLEEIEEEAGGG</sequence>
<organism evidence="2 3">
    <name type="scientific">candidate division MSBL1 archaeon SCGC-AAA259D18</name>
    <dbReference type="NCBI Taxonomy" id="1698262"/>
    <lineage>
        <taxon>Archaea</taxon>
        <taxon>Methanobacteriati</taxon>
        <taxon>Methanobacteriota</taxon>
        <taxon>candidate division MSBL1</taxon>
    </lineage>
</organism>
<dbReference type="InterPro" id="IPR058469">
    <property type="entry name" value="DUF8156"/>
</dbReference>